<dbReference type="SUPFAM" id="SSF63380">
    <property type="entry name" value="Riboflavin synthase domain-like"/>
    <property type="match status" value="1"/>
</dbReference>
<dbReference type="InterPro" id="IPR039261">
    <property type="entry name" value="FNR_nucleotide-bd"/>
</dbReference>
<dbReference type="RefSeq" id="WP_088380823.1">
    <property type="nucleotide sequence ID" value="NZ_JAVIZA010000001.1"/>
</dbReference>
<dbReference type="Pfam" id="PF08021">
    <property type="entry name" value="FAD_binding_9"/>
    <property type="match status" value="1"/>
</dbReference>
<dbReference type="Gene3D" id="3.40.50.80">
    <property type="entry name" value="Nucleotide-binding domain of ferredoxin-NADP reductase (FNR) module"/>
    <property type="match status" value="1"/>
</dbReference>
<dbReference type="InterPro" id="IPR017938">
    <property type="entry name" value="Riboflavin_synthase-like_b-brl"/>
</dbReference>
<evidence type="ECO:0000313" key="3">
    <source>
        <dbReference type="Proteomes" id="UP001260188"/>
    </source>
</evidence>
<organism evidence="2 3">
    <name type="scientific">Microbacterium paludicola</name>
    <dbReference type="NCBI Taxonomy" id="300019"/>
    <lineage>
        <taxon>Bacteria</taxon>
        <taxon>Bacillati</taxon>
        <taxon>Actinomycetota</taxon>
        <taxon>Actinomycetes</taxon>
        <taxon>Micrococcales</taxon>
        <taxon>Microbacteriaceae</taxon>
        <taxon>Microbacterium</taxon>
    </lineage>
</organism>
<sequence length="285" mass="30940">MSGERPWAYSAFVVEVAAVARLSPGFIRITLRGEALANFAPWGLDQRIKIVLPMSGRPHPGLAEFGLLDEPTPHPSDWYARWKALDEDDRNVLRTYTPSAIRVAQREIDVDFFLHEPIGPASAWALAARPGDPLVITGPDVRMGWTGYGIHWTPGEASRFLLVGDETAFPALRNIVDSLPEETQPHVIAGVADAADDLVTDALADRALVTRVEHRAGDDGLTLAVRSWAETHGATAAADPGFAVWLAGESGVVTGIRRFLTTEVGIPKERISFLGYWRHGGPLVG</sequence>
<dbReference type="InterPro" id="IPR013113">
    <property type="entry name" value="SIP_FAD-bd"/>
</dbReference>
<name>A0ABU1I580_9MICO</name>
<dbReference type="PROSITE" id="PS51384">
    <property type="entry name" value="FAD_FR"/>
    <property type="match status" value="1"/>
</dbReference>
<comment type="caution">
    <text evidence="2">The sequence shown here is derived from an EMBL/GenBank/DDBJ whole genome shotgun (WGS) entry which is preliminary data.</text>
</comment>
<dbReference type="Gene3D" id="2.40.30.10">
    <property type="entry name" value="Translation factors"/>
    <property type="match status" value="1"/>
</dbReference>
<dbReference type="CDD" id="cd06193">
    <property type="entry name" value="siderophore_interacting"/>
    <property type="match status" value="1"/>
</dbReference>
<accession>A0ABU1I580</accession>
<protein>
    <submittedName>
        <fullName evidence="2">NADPH-dependent ferric siderophore reductase</fullName>
    </submittedName>
</protein>
<dbReference type="EMBL" id="JAVIZA010000001">
    <property type="protein sequence ID" value="MDR6168885.1"/>
    <property type="molecule type" value="Genomic_DNA"/>
</dbReference>
<dbReference type="InterPro" id="IPR007037">
    <property type="entry name" value="SIP_rossman_dom"/>
</dbReference>
<keyword evidence="3" id="KW-1185">Reference proteome</keyword>
<evidence type="ECO:0000313" key="2">
    <source>
        <dbReference type="EMBL" id="MDR6168885.1"/>
    </source>
</evidence>
<feature type="domain" description="FAD-binding FR-type" evidence="1">
    <location>
        <begin position="9"/>
        <end position="146"/>
    </location>
</feature>
<evidence type="ECO:0000259" key="1">
    <source>
        <dbReference type="PROSITE" id="PS51384"/>
    </source>
</evidence>
<dbReference type="InterPro" id="IPR039374">
    <property type="entry name" value="SIP_fam"/>
</dbReference>
<dbReference type="InterPro" id="IPR017927">
    <property type="entry name" value="FAD-bd_FR_type"/>
</dbReference>
<dbReference type="PANTHER" id="PTHR30157:SF0">
    <property type="entry name" value="NADPH-DEPENDENT FERRIC-CHELATE REDUCTASE"/>
    <property type="match status" value="1"/>
</dbReference>
<dbReference type="Pfam" id="PF04954">
    <property type="entry name" value="SIP"/>
    <property type="match status" value="1"/>
</dbReference>
<dbReference type="PANTHER" id="PTHR30157">
    <property type="entry name" value="FERRIC REDUCTASE, NADPH-DEPENDENT"/>
    <property type="match status" value="1"/>
</dbReference>
<reference evidence="2 3" key="1">
    <citation type="submission" date="2023-08" db="EMBL/GenBank/DDBJ databases">
        <title>Functional and genomic diversity of the sorghum phyllosphere microbiome.</title>
        <authorList>
            <person name="Shade A."/>
        </authorList>
    </citation>
    <scope>NUCLEOTIDE SEQUENCE [LARGE SCALE GENOMIC DNA]</scope>
    <source>
        <strain evidence="2 3">SORGH_AS_0919</strain>
    </source>
</reference>
<dbReference type="Proteomes" id="UP001260188">
    <property type="component" value="Unassembled WGS sequence"/>
</dbReference>
<gene>
    <name evidence="2" type="ORF">QE367_003089</name>
</gene>
<proteinExistence type="predicted"/>